<keyword evidence="3" id="KW-1185">Reference proteome</keyword>
<reference evidence="2 3" key="1">
    <citation type="submission" date="2016-02" db="EMBL/GenBank/DDBJ databases">
        <title>Complete genome sequencing and analysis of ATSB10, Dyella thiooxydans isolated from rhizosphere soil of sunflower (Helianthus annuus L.).</title>
        <authorList>
            <person name="Lee Y."/>
            <person name="Hwangbo K."/>
            <person name="Chung H."/>
            <person name="Yoo J."/>
            <person name="Kim K.Y."/>
            <person name="Sa T.M."/>
            <person name="Um Y."/>
            <person name="Madhaiyan M."/>
        </authorList>
    </citation>
    <scope>NUCLEOTIDE SEQUENCE [LARGE SCALE GENOMIC DNA]</scope>
    <source>
        <strain evidence="2 3">ATSB10</strain>
    </source>
</reference>
<sequence>MTASDIHNVYRMDAARPAKPAARKRKAARKAVDKTASPARKAARR</sequence>
<evidence type="ECO:0000313" key="3">
    <source>
        <dbReference type="Proteomes" id="UP000077255"/>
    </source>
</evidence>
<evidence type="ECO:0000313" key="2">
    <source>
        <dbReference type="EMBL" id="AND68818.1"/>
    </source>
</evidence>
<dbReference type="AlphaFoldDB" id="A0A160N0Q8"/>
<protein>
    <submittedName>
        <fullName evidence="2">Uncharacterized protein</fullName>
    </submittedName>
</protein>
<name>A0A160N0Q8_9GAMM</name>
<evidence type="ECO:0000256" key="1">
    <source>
        <dbReference type="SAM" id="MobiDB-lite"/>
    </source>
</evidence>
<organism evidence="2 3">
    <name type="scientific">Dyella thiooxydans</name>
    <dbReference type="NCBI Taxonomy" id="445710"/>
    <lineage>
        <taxon>Bacteria</taxon>
        <taxon>Pseudomonadati</taxon>
        <taxon>Pseudomonadota</taxon>
        <taxon>Gammaproteobacteria</taxon>
        <taxon>Lysobacterales</taxon>
        <taxon>Rhodanobacteraceae</taxon>
        <taxon>Dyella</taxon>
    </lineage>
</organism>
<dbReference type="PATRIC" id="fig|445710.3.peg.1360"/>
<gene>
    <name evidence="2" type="ORF">ATSB10_13640</name>
</gene>
<feature type="region of interest" description="Disordered" evidence="1">
    <location>
        <begin position="1"/>
        <end position="45"/>
    </location>
</feature>
<dbReference type="Proteomes" id="UP000077255">
    <property type="component" value="Chromosome"/>
</dbReference>
<dbReference type="EMBL" id="CP014841">
    <property type="protein sequence ID" value="AND68818.1"/>
    <property type="molecule type" value="Genomic_DNA"/>
</dbReference>
<accession>A0A160N0Q8</accession>
<dbReference type="KEGG" id="dtx:ATSB10_13640"/>
<proteinExistence type="predicted"/>